<feature type="domain" description="PAS" evidence="1">
    <location>
        <begin position="50"/>
        <end position="120"/>
    </location>
</feature>
<comment type="caution">
    <text evidence="2">The sequence shown here is derived from an EMBL/GenBank/DDBJ whole genome shotgun (WGS) entry which is preliminary data.</text>
</comment>
<dbReference type="Pfam" id="PF00989">
    <property type="entry name" value="PAS"/>
    <property type="match status" value="1"/>
</dbReference>
<dbReference type="EMBL" id="PCSZ01000075">
    <property type="protein sequence ID" value="PIP60291.1"/>
    <property type="molecule type" value="Genomic_DNA"/>
</dbReference>
<name>A0A2H0BRL7_9BACT</name>
<dbReference type="AlphaFoldDB" id="A0A2H0BRL7"/>
<evidence type="ECO:0000313" key="3">
    <source>
        <dbReference type="Proteomes" id="UP000231581"/>
    </source>
</evidence>
<dbReference type="SUPFAM" id="SSF55785">
    <property type="entry name" value="PYP-like sensor domain (PAS domain)"/>
    <property type="match status" value="1"/>
</dbReference>
<accession>A0A2H0BRL7</accession>
<dbReference type="InterPro" id="IPR035965">
    <property type="entry name" value="PAS-like_dom_sf"/>
</dbReference>
<evidence type="ECO:0000313" key="2">
    <source>
        <dbReference type="EMBL" id="PIP60291.1"/>
    </source>
</evidence>
<dbReference type="PROSITE" id="PS50112">
    <property type="entry name" value="PAS"/>
    <property type="match status" value="1"/>
</dbReference>
<reference evidence="2 3" key="1">
    <citation type="submission" date="2017-09" db="EMBL/GenBank/DDBJ databases">
        <title>Depth-based differentiation of microbial function through sediment-hosted aquifers and enrichment of novel symbionts in the deep terrestrial subsurface.</title>
        <authorList>
            <person name="Probst A.J."/>
            <person name="Ladd B."/>
            <person name="Jarett J.K."/>
            <person name="Geller-Mcgrath D.E."/>
            <person name="Sieber C.M."/>
            <person name="Emerson J.B."/>
            <person name="Anantharaman K."/>
            <person name="Thomas B.C."/>
            <person name="Malmstrom R."/>
            <person name="Stieglmeier M."/>
            <person name="Klingl A."/>
            <person name="Woyke T."/>
            <person name="Ryan C.M."/>
            <person name="Banfield J.F."/>
        </authorList>
    </citation>
    <scope>NUCLEOTIDE SEQUENCE [LARGE SCALE GENOMIC DNA]</scope>
    <source>
        <strain evidence="2">CG22_combo_CG10-13_8_21_14_all_47_17</strain>
    </source>
</reference>
<dbReference type="GO" id="GO:0006355">
    <property type="term" value="P:regulation of DNA-templated transcription"/>
    <property type="evidence" value="ECO:0007669"/>
    <property type="project" value="InterPro"/>
</dbReference>
<sequence>MGLTLQSDENDEGKKSCLTEAEMELVRKQYPAECPHEDNAEGQLRWFQSQKEMYDLVLCGIQDAVVVTDHKGLVTFANPVAEGLFGIRQARFKGQRIFDHLSFDQREKKGEILSQSLLSGKCMHDERVVIRQSDGGKRITLLTVAPRE</sequence>
<feature type="non-terminal residue" evidence="2">
    <location>
        <position position="148"/>
    </location>
</feature>
<dbReference type="NCBIfam" id="TIGR00229">
    <property type="entry name" value="sensory_box"/>
    <property type="match status" value="1"/>
</dbReference>
<organism evidence="2 3">
    <name type="scientific">Candidatus Uhrbacteria bacterium CG22_combo_CG10-13_8_21_14_all_47_17</name>
    <dbReference type="NCBI Taxonomy" id="1975041"/>
    <lineage>
        <taxon>Bacteria</taxon>
        <taxon>Candidatus Uhriibacteriota</taxon>
    </lineage>
</organism>
<proteinExistence type="predicted"/>
<gene>
    <name evidence="2" type="ORF">COX00_04085</name>
</gene>
<dbReference type="InterPro" id="IPR013767">
    <property type="entry name" value="PAS_fold"/>
</dbReference>
<dbReference type="SMART" id="SM00091">
    <property type="entry name" value="PAS"/>
    <property type="match status" value="1"/>
</dbReference>
<dbReference type="Proteomes" id="UP000231581">
    <property type="component" value="Unassembled WGS sequence"/>
</dbReference>
<dbReference type="CDD" id="cd00130">
    <property type="entry name" value="PAS"/>
    <property type="match status" value="1"/>
</dbReference>
<protein>
    <recommendedName>
        <fullName evidence="1">PAS domain-containing protein</fullName>
    </recommendedName>
</protein>
<evidence type="ECO:0000259" key="1">
    <source>
        <dbReference type="PROSITE" id="PS50112"/>
    </source>
</evidence>
<dbReference type="Gene3D" id="3.30.450.20">
    <property type="entry name" value="PAS domain"/>
    <property type="match status" value="1"/>
</dbReference>
<dbReference type="InterPro" id="IPR000014">
    <property type="entry name" value="PAS"/>
</dbReference>